<name>A0ABP7W2K4_9ACTN</name>
<dbReference type="Gene3D" id="1.10.3680.10">
    <property type="entry name" value="TerB-like"/>
    <property type="match status" value="1"/>
</dbReference>
<dbReference type="CDD" id="cd07177">
    <property type="entry name" value="terB_like"/>
    <property type="match status" value="1"/>
</dbReference>
<evidence type="ECO:0000313" key="2">
    <source>
        <dbReference type="EMBL" id="GAA4079549.1"/>
    </source>
</evidence>
<organism evidence="2 3">
    <name type="scientific">Actinomadura miaoliensis</name>
    <dbReference type="NCBI Taxonomy" id="430685"/>
    <lineage>
        <taxon>Bacteria</taxon>
        <taxon>Bacillati</taxon>
        <taxon>Actinomycetota</taxon>
        <taxon>Actinomycetes</taxon>
        <taxon>Streptosporangiales</taxon>
        <taxon>Thermomonosporaceae</taxon>
        <taxon>Actinomadura</taxon>
    </lineage>
</organism>
<comment type="caution">
    <text evidence="2">The sequence shown here is derived from an EMBL/GenBank/DDBJ whole genome shotgun (WGS) entry which is preliminary data.</text>
</comment>
<dbReference type="Pfam" id="PF17032">
    <property type="entry name" value="Zn_ribbon_15"/>
    <property type="match status" value="1"/>
</dbReference>
<gene>
    <name evidence="2" type="ORF">GCM10022214_42480</name>
</gene>
<accession>A0ABP7W2K4</accession>
<reference evidence="3" key="1">
    <citation type="journal article" date="2019" name="Int. J. Syst. Evol. Microbiol.">
        <title>The Global Catalogue of Microorganisms (GCM) 10K type strain sequencing project: providing services to taxonomists for standard genome sequencing and annotation.</title>
        <authorList>
            <consortium name="The Broad Institute Genomics Platform"/>
            <consortium name="The Broad Institute Genome Sequencing Center for Infectious Disease"/>
            <person name="Wu L."/>
            <person name="Ma J."/>
        </authorList>
    </citation>
    <scope>NUCLEOTIDE SEQUENCE [LARGE SCALE GENOMIC DNA]</scope>
    <source>
        <strain evidence="3">JCM 16702</strain>
    </source>
</reference>
<dbReference type="EMBL" id="BAAAZG010000026">
    <property type="protein sequence ID" value="GAA4079549.1"/>
    <property type="molecule type" value="Genomic_DNA"/>
</dbReference>
<keyword evidence="3" id="KW-1185">Reference proteome</keyword>
<dbReference type="InterPro" id="IPR031493">
    <property type="entry name" value="Zinc_ribbon_15"/>
</dbReference>
<dbReference type="InterPro" id="IPR029024">
    <property type="entry name" value="TerB-like"/>
</dbReference>
<proteinExistence type="predicted"/>
<dbReference type="Proteomes" id="UP001500683">
    <property type="component" value="Unassembled WGS sequence"/>
</dbReference>
<protein>
    <recommendedName>
        <fullName evidence="1">Zinc-ribbon 15 domain-containing protein</fullName>
    </recommendedName>
</protein>
<sequence length="202" mass="21984">MLIFGLSVFFRTVSEGTFHCPRCGGDRAYRRRTGRRWFTLFFLPVIPLGQVGEVVECRTCRTRFAPSVLRAPTAQQMAAALPAGMRAAAGLVLRAGDPSDGAARARAIEAVTGYGDGYYDDEAVDADLRLRPEFLEEEISRAGGQLAVEAKEWFLAQAVRIGLADGPLTERERQTLHHVAHLLGMSRAHALGVIVTTEGASK</sequence>
<dbReference type="SUPFAM" id="SSF158682">
    <property type="entry name" value="TerB-like"/>
    <property type="match status" value="1"/>
</dbReference>
<feature type="domain" description="Zinc-ribbon 15" evidence="1">
    <location>
        <begin position="19"/>
        <end position="66"/>
    </location>
</feature>
<evidence type="ECO:0000313" key="3">
    <source>
        <dbReference type="Proteomes" id="UP001500683"/>
    </source>
</evidence>
<evidence type="ECO:0000259" key="1">
    <source>
        <dbReference type="Pfam" id="PF17032"/>
    </source>
</evidence>